<comment type="caution">
    <text evidence="2">The sequence shown here is derived from an EMBL/GenBank/DDBJ whole genome shotgun (WGS) entry which is preliminary data.</text>
</comment>
<organism evidence="2 3">
    <name type="scientific">Tribonema minus</name>
    <dbReference type="NCBI Taxonomy" id="303371"/>
    <lineage>
        <taxon>Eukaryota</taxon>
        <taxon>Sar</taxon>
        <taxon>Stramenopiles</taxon>
        <taxon>Ochrophyta</taxon>
        <taxon>PX clade</taxon>
        <taxon>Xanthophyceae</taxon>
        <taxon>Tribonematales</taxon>
        <taxon>Tribonemataceae</taxon>
        <taxon>Tribonema</taxon>
    </lineage>
</organism>
<dbReference type="AlphaFoldDB" id="A0A835Z2Z0"/>
<feature type="region of interest" description="Disordered" evidence="1">
    <location>
        <begin position="61"/>
        <end position="81"/>
    </location>
</feature>
<protein>
    <submittedName>
        <fullName evidence="2">Uncharacterized protein</fullName>
    </submittedName>
</protein>
<dbReference type="EMBL" id="JAFCMP010000113">
    <property type="protein sequence ID" value="KAG5186060.1"/>
    <property type="molecule type" value="Genomic_DNA"/>
</dbReference>
<sequence length="410" mass="45694">MCLVCTGADSVRAFLRRCYRNQRRRKSSTMQQSTEHNVRCRAAAAPQGRCVRPRHHIARKASKRQGHNEPVPRMAQQHSVPTLDRCARRRRECALLKRNSFALLTTVLRLLYSRSYGCCAPGGAPTHSALPPAISWLRTTARHALTCSAMLASGDGGDCEAPNGRCLPAACDALDSWPLSAPSSSSLLLPPPPPLLLPPPLPPPPVLKTTVVAGLALLWSLGACCCFCGCWSLLLRRRPQCSPLAPLPLAQQSRHQCRRHWFHELVRGVHACFCDRHLSQEYHGHACCRSVAHCCRVSLMVQLLHHLLLPKLLLTELQYWRHHCALHFCCVVRSSASCLSSLRLKPELLQLRLSLRSERSHLSPIQCPALPTPHRVVQQMPLEMHLFLSHSEHAASQCRQCQDYPSSGVP</sequence>
<evidence type="ECO:0000313" key="3">
    <source>
        <dbReference type="Proteomes" id="UP000664859"/>
    </source>
</evidence>
<name>A0A835Z2Z0_9STRA</name>
<dbReference type="Proteomes" id="UP000664859">
    <property type="component" value="Unassembled WGS sequence"/>
</dbReference>
<evidence type="ECO:0000256" key="1">
    <source>
        <dbReference type="SAM" id="MobiDB-lite"/>
    </source>
</evidence>
<keyword evidence="3" id="KW-1185">Reference proteome</keyword>
<gene>
    <name evidence="2" type="ORF">JKP88DRAFT_309984</name>
</gene>
<accession>A0A835Z2Z0</accession>
<evidence type="ECO:0000313" key="2">
    <source>
        <dbReference type="EMBL" id="KAG5186060.1"/>
    </source>
</evidence>
<reference evidence="2" key="1">
    <citation type="submission" date="2021-02" db="EMBL/GenBank/DDBJ databases">
        <title>First Annotated Genome of the Yellow-green Alga Tribonema minus.</title>
        <authorList>
            <person name="Mahan K.M."/>
        </authorList>
    </citation>
    <scope>NUCLEOTIDE SEQUENCE</scope>
    <source>
        <strain evidence="2">UTEX B ZZ1240</strain>
    </source>
</reference>
<proteinExistence type="predicted"/>